<dbReference type="EMBL" id="JANAWD010000033">
    <property type="protein sequence ID" value="KAJ3490080.1"/>
    <property type="molecule type" value="Genomic_DNA"/>
</dbReference>
<dbReference type="InterPro" id="IPR001547">
    <property type="entry name" value="Glyco_hydro_5"/>
</dbReference>
<dbReference type="FunFam" id="3.20.20.80:FF:000130">
    <property type="entry name" value="Endoglucanase C"/>
    <property type="match status" value="1"/>
</dbReference>
<reference evidence="6" key="1">
    <citation type="submission" date="2022-07" db="EMBL/GenBank/DDBJ databases">
        <title>Genome Sequence of Physisporinus lineatus.</title>
        <authorList>
            <person name="Buettner E."/>
        </authorList>
    </citation>
    <scope>NUCLEOTIDE SEQUENCE</scope>
    <source>
        <strain evidence="6">VT162</strain>
    </source>
</reference>
<name>A0AAD5YKQ2_9APHY</name>
<keyword evidence="7" id="KW-1185">Reference proteome</keyword>
<dbReference type="PANTHER" id="PTHR31297">
    <property type="entry name" value="GLUCAN ENDO-1,6-BETA-GLUCOSIDASE B"/>
    <property type="match status" value="1"/>
</dbReference>
<dbReference type="GO" id="GO:0008422">
    <property type="term" value="F:beta-glucosidase activity"/>
    <property type="evidence" value="ECO:0007669"/>
    <property type="project" value="TreeGrafter"/>
</dbReference>
<dbReference type="PANTHER" id="PTHR31297:SF13">
    <property type="entry name" value="PUTATIVE-RELATED"/>
    <property type="match status" value="1"/>
</dbReference>
<dbReference type="AlphaFoldDB" id="A0AAD5YKQ2"/>
<gene>
    <name evidence="6" type="ORF">NLI96_g1676</name>
</gene>
<evidence type="ECO:0000259" key="5">
    <source>
        <dbReference type="Pfam" id="PF00150"/>
    </source>
</evidence>
<protein>
    <recommendedName>
        <fullName evidence="5">Glycoside hydrolase family 5 domain-containing protein</fullName>
    </recommendedName>
</protein>
<comment type="similarity">
    <text evidence="1 4">Belongs to the glycosyl hydrolase 5 (cellulase A) family.</text>
</comment>
<keyword evidence="2 4" id="KW-0378">Hydrolase</keyword>
<dbReference type="GO" id="GO:0005576">
    <property type="term" value="C:extracellular region"/>
    <property type="evidence" value="ECO:0007669"/>
    <property type="project" value="TreeGrafter"/>
</dbReference>
<dbReference type="GO" id="GO:0009251">
    <property type="term" value="P:glucan catabolic process"/>
    <property type="evidence" value="ECO:0007669"/>
    <property type="project" value="TreeGrafter"/>
</dbReference>
<evidence type="ECO:0000256" key="3">
    <source>
        <dbReference type="ARBA" id="ARBA00023295"/>
    </source>
</evidence>
<evidence type="ECO:0000313" key="6">
    <source>
        <dbReference type="EMBL" id="KAJ3490080.1"/>
    </source>
</evidence>
<sequence length="474" mass="55657">MAFIKVSGTKLVDANGEEIILRGAGLGGWMNMENFITGYPGCEFQIRAGLADVVGKDKSEFFFDKFLEYFFEDADAAFFKSLGLNCIRLPFNYRHFEDDMNPRVLKPEGFKHLDRVIDICAKHGIYTILDLHTAPGGQNTDWHSDAGTHIANFWIHKDFQDRVIWLWGELAEHYKDNTWIAGYNPLNEPTDPYHTRVIDFYDRVYQAIRAIDPNHALFFDGNTFASDFSHFGDMHKKWENAAYSIHDYSVFGFPSSPQQYVSNDEQKRRLKRSYEKKREWMDQRGLCVWNGEWGPVYARQEYDGQNTESINEERYKVLKDQLDIYNQDRLSWSIWLYKDIGFQGMVYVSRDTPYMKLFDKFLAKKHRLAIDAWGADDTHIRDVYKPLTDLIVKEVPEEYRNIYPSPVWKFTDRIGRLSRNILVSEFLIKEWAEHFKGKSEEELDVIAQSFRFDKCLFRDGLNKVLRENASLPTA</sequence>
<dbReference type="InterPro" id="IPR017853">
    <property type="entry name" value="GH"/>
</dbReference>
<dbReference type="SUPFAM" id="SSF51445">
    <property type="entry name" value="(Trans)glycosidases"/>
    <property type="match status" value="1"/>
</dbReference>
<dbReference type="Pfam" id="PF00150">
    <property type="entry name" value="Cellulase"/>
    <property type="match status" value="1"/>
</dbReference>
<proteinExistence type="inferred from homology"/>
<dbReference type="Gene3D" id="3.20.20.80">
    <property type="entry name" value="Glycosidases"/>
    <property type="match status" value="1"/>
</dbReference>
<dbReference type="Proteomes" id="UP001212997">
    <property type="component" value="Unassembled WGS sequence"/>
</dbReference>
<evidence type="ECO:0000256" key="2">
    <source>
        <dbReference type="ARBA" id="ARBA00022801"/>
    </source>
</evidence>
<evidence type="ECO:0000313" key="7">
    <source>
        <dbReference type="Proteomes" id="UP001212997"/>
    </source>
</evidence>
<comment type="caution">
    <text evidence="6">The sequence shown here is derived from an EMBL/GenBank/DDBJ whole genome shotgun (WGS) entry which is preliminary data.</text>
</comment>
<dbReference type="GO" id="GO:0009986">
    <property type="term" value="C:cell surface"/>
    <property type="evidence" value="ECO:0007669"/>
    <property type="project" value="TreeGrafter"/>
</dbReference>
<keyword evidence="3 4" id="KW-0326">Glycosidase</keyword>
<dbReference type="InterPro" id="IPR050386">
    <property type="entry name" value="Glycosyl_hydrolase_5"/>
</dbReference>
<evidence type="ECO:0000256" key="4">
    <source>
        <dbReference type="RuleBase" id="RU361153"/>
    </source>
</evidence>
<feature type="domain" description="Glycoside hydrolase family 5" evidence="5">
    <location>
        <begin position="73"/>
        <end position="338"/>
    </location>
</feature>
<organism evidence="6 7">
    <name type="scientific">Meripilus lineatus</name>
    <dbReference type="NCBI Taxonomy" id="2056292"/>
    <lineage>
        <taxon>Eukaryota</taxon>
        <taxon>Fungi</taxon>
        <taxon>Dikarya</taxon>
        <taxon>Basidiomycota</taxon>
        <taxon>Agaricomycotina</taxon>
        <taxon>Agaricomycetes</taxon>
        <taxon>Polyporales</taxon>
        <taxon>Meripilaceae</taxon>
        <taxon>Meripilus</taxon>
    </lineage>
</organism>
<accession>A0AAD5YKQ2</accession>
<evidence type="ECO:0000256" key="1">
    <source>
        <dbReference type="ARBA" id="ARBA00005641"/>
    </source>
</evidence>